<dbReference type="Proteomes" id="UP000008783">
    <property type="component" value="Unassembled WGS sequence"/>
</dbReference>
<organism evidence="1 2">
    <name type="scientific">Puccinia graminis f. sp. tritici (strain CRL 75-36-700-3 / race SCCL)</name>
    <name type="common">Black stem rust fungus</name>
    <dbReference type="NCBI Taxonomy" id="418459"/>
    <lineage>
        <taxon>Eukaryota</taxon>
        <taxon>Fungi</taxon>
        <taxon>Dikarya</taxon>
        <taxon>Basidiomycota</taxon>
        <taxon>Pucciniomycotina</taxon>
        <taxon>Pucciniomycetes</taxon>
        <taxon>Pucciniales</taxon>
        <taxon>Pucciniaceae</taxon>
        <taxon>Puccinia</taxon>
    </lineage>
</organism>
<evidence type="ECO:0000313" key="1">
    <source>
        <dbReference type="EMBL" id="EFP85036.2"/>
    </source>
</evidence>
<dbReference type="EMBL" id="DS178293">
    <property type="protein sequence ID" value="EFP85036.2"/>
    <property type="molecule type" value="Genomic_DNA"/>
</dbReference>
<dbReference type="PANTHER" id="PTHR41317">
    <property type="entry name" value="PD-(D_E)XK NUCLEASE FAMILY TRANSPOSASE"/>
    <property type="match status" value="1"/>
</dbReference>
<keyword evidence="2" id="KW-1185">Reference proteome</keyword>
<accession>E3KL61</accession>
<dbReference type="RefSeq" id="XP_003329455.2">
    <property type="nucleotide sequence ID" value="XM_003329407.2"/>
</dbReference>
<sequence>MEADITVDDCKEPLEQLVWLCQHLGSKSKVPGWVEHSKYLQNFIKTVRISKLSSLDHVAHQKESIQLNQRRMLKNTRILTIYKAKEEGRQELLATLRAMEPAAKAAFLATEA</sequence>
<dbReference type="PANTHER" id="PTHR41317:SF1">
    <property type="entry name" value="PD-(D_E)XK NUCLEASE FAMILY TRANSPOSASE"/>
    <property type="match status" value="1"/>
</dbReference>
<name>E3KL61_PUCGT</name>
<reference evidence="2" key="2">
    <citation type="journal article" date="2011" name="Proc. Natl. Acad. Sci. U.S.A.">
        <title>Obligate biotrophy features unraveled by the genomic analysis of rust fungi.</title>
        <authorList>
            <person name="Duplessis S."/>
            <person name="Cuomo C.A."/>
            <person name="Lin Y.-C."/>
            <person name="Aerts A."/>
            <person name="Tisserant E."/>
            <person name="Veneault-Fourrey C."/>
            <person name="Joly D.L."/>
            <person name="Hacquard S."/>
            <person name="Amselem J."/>
            <person name="Cantarel B.L."/>
            <person name="Chiu R."/>
            <person name="Coutinho P.M."/>
            <person name="Feau N."/>
            <person name="Field M."/>
            <person name="Frey P."/>
            <person name="Gelhaye E."/>
            <person name="Goldberg J."/>
            <person name="Grabherr M.G."/>
            <person name="Kodira C.D."/>
            <person name="Kohler A."/>
            <person name="Kuees U."/>
            <person name="Lindquist E.A."/>
            <person name="Lucas S.M."/>
            <person name="Mago R."/>
            <person name="Mauceli E."/>
            <person name="Morin E."/>
            <person name="Murat C."/>
            <person name="Pangilinan J.L."/>
            <person name="Park R."/>
            <person name="Pearson M."/>
            <person name="Quesneville H."/>
            <person name="Rouhier N."/>
            <person name="Sakthikumar S."/>
            <person name="Salamov A.A."/>
            <person name="Schmutz J."/>
            <person name="Selles B."/>
            <person name="Shapiro H."/>
            <person name="Tanguay P."/>
            <person name="Tuskan G.A."/>
            <person name="Henrissat B."/>
            <person name="Van de Peer Y."/>
            <person name="Rouze P."/>
            <person name="Ellis J.G."/>
            <person name="Dodds P.N."/>
            <person name="Schein J.E."/>
            <person name="Zhong S."/>
            <person name="Hamelin R.C."/>
            <person name="Grigoriev I.V."/>
            <person name="Szabo L.J."/>
            <person name="Martin F."/>
        </authorList>
    </citation>
    <scope>NUCLEOTIDE SEQUENCE [LARGE SCALE GENOMIC DNA]</scope>
    <source>
        <strain evidence="2">CRL 75-36-700-3 / race SCCL</strain>
    </source>
</reference>
<dbReference type="AlphaFoldDB" id="E3KL61"/>
<dbReference type="InParanoid" id="E3KL61"/>
<proteinExistence type="predicted"/>
<dbReference type="VEuPathDB" id="FungiDB:PGTG_11205"/>
<protein>
    <submittedName>
        <fullName evidence="1">Uncharacterized protein</fullName>
    </submittedName>
</protein>
<gene>
    <name evidence="1" type="ORF">PGTG_11205</name>
</gene>
<dbReference type="GeneID" id="10527013"/>
<dbReference type="HOGENOM" id="CLU_2147090_0_0_1"/>
<evidence type="ECO:0000313" key="2">
    <source>
        <dbReference type="Proteomes" id="UP000008783"/>
    </source>
</evidence>
<reference key="1">
    <citation type="submission" date="2007-01" db="EMBL/GenBank/DDBJ databases">
        <title>The Genome Sequence of Puccinia graminis f. sp. tritici Strain CRL 75-36-700-3.</title>
        <authorList>
            <consortium name="The Broad Institute Genome Sequencing Platform"/>
            <person name="Birren B."/>
            <person name="Lander E."/>
            <person name="Galagan J."/>
            <person name="Nusbaum C."/>
            <person name="Devon K."/>
            <person name="Cuomo C."/>
            <person name="Jaffe D."/>
            <person name="Butler J."/>
            <person name="Alvarez P."/>
            <person name="Gnerre S."/>
            <person name="Grabherr M."/>
            <person name="Mauceli E."/>
            <person name="Brockman W."/>
            <person name="Young S."/>
            <person name="LaButti K."/>
            <person name="Sykes S."/>
            <person name="DeCaprio D."/>
            <person name="Crawford M."/>
            <person name="Koehrsen M."/>
            <person name="Engels R."/>
            <person name="Montgomery P."/>
            <person name="Pearson M."/>
            <person name="Howarth C."/>
            <person name="Larson L."/>
            <person name="White J."/>
            <person name="Zeng Q."/>
            <person name="Kodira C."/>
            <person name="Yandava C."/>
            <person name="Alvarado L."/>
            <person name="O'Leary S."/>
            <person name="Szabo L."/>
            <person name="Dean R."/>
            <person name="Schein J."/>
        </authorList>
    </citation>
    <scope>NUCLEOTIDE SEQUENCE</scope>
    <source>
        <strain>CRL 75-36-700-3</strain>
    </source>
</reference>
<dbReference type="KEGG" id="pgr:PGTG_11205"/>